<gene>
    <name evidence="3" type="ORF">BCR44DRAFT_1512006</name>
</gene>
<dbReference type="OrthoDB" id="10265800at2759"/>
<dbReference type="Pfam" id="PF00657">
    <property type="entry name" value="Lipase_GDSL"/>
    <property type="match status" value="1"/>
</dbReference>
<feature type="compositionally biased region" description="Polar residues" evidence="1">
    <location>
        <begin position="95"/>
        <end position="110"/>
    </location>
</feature>
<dbReference type="InterPro" id="IPR001087">
    <property type="entry name" value="GDSL"/>
</dbReference>
<dbReference type="InterPro" id="IPR036514">
    <property type="entry name" value="SGNH_hydro_sf"/>
</dbReference>
<dbReference type="PANTHER" id="PTHR21325:SF31">
    <property type="entry name" value="GH22081P-RELATED"/>
    <property type="match status" value="1"/>
</dbReference>
<dbReference type="Proteomes" id="UP000193411">
    <property type="component" value="Unassembled WGS sequence"/>
</dbReference>
<dbReference type="PANTHER" id="PTHR21325">
    <property type="entry name" value="PHOSPHOLIPASE B, PLB1"/>
    <property type="match status" value="1"/>
</dbReference>
<evidence type="ECO:0000313" key="3">
    <source>
        <dbReference type="EMBL" id="ORZ36969.1"/>
    </source>
</evidence>
<accession>A0A1Y2HQZ3</accession>
<keyword evidence="2" id="KW-0472">Membrane</keyword>
<dbReference type="EMBL" id="MCFL01000014">
    <property type="protein sequence ID" value="ORZ36969.1"/>
    <property type="molecule type" value="Genomic_DNA"/>
</dbReference>
<feature type="region of interest" description="Disordered" evidence="1">
    <location>
        <begin position="84"/>
        <end position="121"/>
    </location>
</feature>
<dbReference type="SUPFAM" id="SSF52266">
    <property type="entry name" value="SGNH hydrolase"/>
    <property type="match status" value="1"/>
</dbReference>
<comment type="caution">
    <text evidence="3">The sequence shown here is derived from an EMBL/GenBank/DDBJ whole genome shotgun (WGS) entry which is preliminary data.</text>
</comment>
<keyword evidence="4" id="KW-1185">Reference proteome</keyword>
<sequence>MQQETTHLVSVSQSNWTKQHSPTLMHTFPMRVISTVIVSVIFVAAVVTVARAARVPNSQQRPIHHQESFGDLVASSQHSFIENSKRFHPPRRISASGSSQSAYVDATNHNRGSRDGGNDNSVSPIADTGILADLELIPWTLPWIAKLEDFARNALKLGWNWGTRDEDRPHPVPDFPCQSFDDDDGVSFEQRNASQVRHRDIRIIAALGDSISAGFGMISSKLPNTRVLEYRGKVFSIGGDSNETTLPNLISRVVAKHPKHPLIGPATAFSLPLAHGKDFDRAIPWKLVTILIGANNLCRVCFPDGVVDVAAVTTSLRSALLTLRNAHPRWIVNLMGLFKVSQVYDAAQPVKYCRTVFERFHFCPCIHDEQARQQMDWIVDAYNIAFQTLAREFSNDPHFRVNYQPGFTGTEIAKYGQDFLSYLDVRLFHLFSFHPAHNANEVMAAVTWNNMLEPVGNKTTVNDPYKIDWKCPSRDNMYLQ</sequence>
<dbReference type="GO" id="GO:0006644">
    <property type="term" value="P:phospholipid metabolic process"/>
    <property type="evidence" value="ECO:0007669"/>
    <property type="project" value="TreeGrafter"/>
</dbReference>
<dbReference type="InterPro" id="IPR038885">
    <property type="entry name" value="PLB1"/>
</dbReference>
<feature type="transmembrane region" description="Helical" evidence="2">
    <location>
        <begin position="32"/>
        <end position="53"/>
    </location>
</feature>
<keyword evidence="2" id="KW-0812">Transmembrane</keyword>
<dbReference type="STRING" id="765915.A0A1Y2HQZ3"/>
<evidence type="ECO:0000313" key="4">
    <source>
        <dbReference type="Proteomes" id="UP000193411"/>
    </source>
</evidence>
<name>A0A1Y2HQZ3_9FUNG</name>
<protein>
    <submittedName>
        <fullName evidence="3">Uncharacterized protein</fullName>
    </submittedName>
</protein>
<dbReference type="Gene3D" id="3.40.50.1110">
    <property type="entry name" value="SGNH hydrolase"/>
    <property type="match status" value="1"/>
</dbReference>
<keyword evidence="2" id="KW-1133">Transmembrane helix</keyword>
<reference evidence="3 4" key="1">
    <citation type="submission" date="2016-07" db="EMBL/GenBank/DDBJ databases">
        <title>Pervasive Adenine N6-methylation of Active Genes in Fungi.</title>
        <authorList>
            <consortium name="DOE Joint Genome Institute"/>
            <person name="Mondo S.J."/>
            <person name="Dannebaum R.O."/>
            <person name="Kuo R.C."/>
            <person name="Labutti K."/>
            <person name="Haridas S."/>
            <person name="Kuo A."/>
            <person name="Salamov A."/>
            <person name="Ahrendt S.R."/>
            <person name="Lipzen A."/>
            <person name="Sullivan W."/>
            <person name="Andreopoulos W.B."/>
            <person name="Clum A."/>
            <person name="Lindquist E."/>
            <person name="Daum C."/>
            <person name="Ramamoorthy G.K."/>
            <person name="Gryganskyi A."/>
            <person name="Culley D."/>
            <person name="Magnuson J.K."/>
            <person name="James T.Y."/>
            <person name="O'Malley M.A."/>
            <person name="Stajich J.E."/>
            <person name="Spatafora J.W."/>
            <person name="Visel A."/>
            <person name="Grigoriev I.V."/>
        </authorList>
    </citation>
    <scope>NUCLEOTIDE SEQUENCE [LARGE SCALE GENOMIC DNA]</scope>
    <source>
        <strain evidence="3 4">PL171</strain>
    </source>
</reference>
<dbReference type="GO" id="GO:0004620">
    <property type="term" value="F:phospholipase activity"/>
    <property type="evidence" value="ECO:0007669"/>
    <property type="project" value="InterPro"/>
</dbReference>
<organism evidence="3 4">
    <name type="scientific">Catenaria anguillulae PL171</name>
    <dbReference type="NCBI Taxonomy" id="765915"/>
    <lineage>
        <taxon>Eukaryota</taxon>
        <taxon>Fungi</taxon>
        <taxon>Fungi incertae sedis</taxon>
        <taxon>Blastocladiomycota</taxon>
        <taxon>Blastocladiomycetes</taxon>
        <taxon>Blastocladiales</taxon>
        <taxon>Catenariaceae</taxon>
        <taxon>Catenaria</taxon>
    </lineage>
</organism>
<evidence type="ECO:0000256" key="1">
    <source>
        <dbReference type="SAM" id="MobiDB-lite"/>
    </source>
</evidence>
<dbReference type="AlphaFoldDB" id="A0A1Y2HQZ3"/>
<evidence type="ECO:0000256" key="2">
    <source>
        <dbReference type="SAM" id="Phobius"/>
    </source>
</evidence>
<proteinExistence type="predicted"/>